<evidence type="ECO:0000313" key="2">
    <source>
        <dbReference type="EMBL" id="KAF9619699.1"/>
    </source>
</evidence>
<comment type="similarity">
    <text evidence="1">Belongs to the Mo25 family.</text>
</comment>
<organism evidence="2 3">
    <name type="scientific">Coptis chinensis</name>
    <dbReference type="NCBI Taxonomy" id="261450"/>
    <lineage>
        <taxon>Eukaryota</taxon>
        <taxon>Viridiplantae</taxon>
        <taxon>Streptophyta</taxon>
        <taxon>Embryophyta</taxon>
        <taxon>Tracheophyta</taxon>
        <taxon>Spermatophyta</taxon>
        <taxon>Magnoliopsida</taxon>
        <taxon>Ranunculales</taxon>
        <taxon>Ranunculaceae</taxon>
        <taxon>Coptidoideae</taxon>
        <taxon>Coptis</taxon>
    </lineage>
</organism>
<comment type="caution">
    <text evidence="2">The sequence shown here is derived from an EMBL/GenBank/DDBJ whole genome shotgun (WGS) entry which is preliminary data.</text>
</comment>
<dbReference type="EMBL" id="JADFTS010000002">
    <property type="protein sequence ID" value="KAF9619699.1"/>
    <property type="molecule type" value="Genomic_DNA"/>
</dbReference>
<dbReference type="InterPro" id="IPR016024">
    <property type="entry name" value="ARM-type_fold"/>
</dbReference>
<sequence>MSFSFFKALRGKAPLELVKAIRGSLLALDTKTVAEVKALKKALEEVEKNFLSMRQLLYGDGEVGPNLEHVSQFTIKICKEDVIGFFIHKLPILGWEWCIYANYCDFLNNYDNKDVALNCGNMLRKCIKFPSLAK</sequence>
<dbReference type="PANTHER" id="PTHR10182:SF3">
    <property type="entry name" value="PROTEIN MO25"/>
    <property type="match status" value="1"/>
</dbReference>
<dbReference type="Pfam" id="PF08569">
    <property type="entry name" value="Mo25"/>
    <property type="match status" value="1"/>
</dbReference>
<name>A0A835IM16_9MAGN</name>
<dbReference type="PANTHER" id="PTHR10182">
    <property type="entry name" value="CALCIUM-BINDING PROTEIN 39-RELATED"/>
    <property type="match status" value="1"/>
</dbReference>
<dbReference type="SUPFAM" id="SSF48371">
    <property type="entry name" value="ARM repeat"/>
    <property type="match status" value="1"/>
</dbReference>
<dbReference type="AlphaFoldDB" id="A0A835IM16"/>
<protein>
    <submittedName>
        <fullName evidence="2">Uncharacterized protein</fullName>
    </submittedName>
</protein>
<dbReference type="Proteomes" id="UP000631114">
    <property type="component" value="Unassembled WGS sequence"/>
</dbReference>
<evidence type="ECO:0000313" key="3">
    <source>
        <dbReference type="Proteomes" id="UP000631114"/>
    </source>
</evidence>
<dbReference type="GO" id="GO:0043539">
    <property type="term" value="F:protein serine/threonine kinase activator activity"/>
    <property type="evidence" value="ECO:0007669"/>
    <property type="project" value="TreeGrafter"/>
</dbReference>
<reference evidence="2 3" key="1">
    <citation type="submission" date="2020-10" db="EMBL/GenBank/DDBJ databases">
        <title>The Coptis chinensis genome and diversification of protoberbering-type alkaloids.</title>
        <authorList>
            <person name="Wang B."/>
            <person name="Shu S."/>
            <person name="Song C."/>
            <person name="Liu Y."/>
        </authorList>
    </citation>
    <scope>NUCLEOTIDE SEQUENCE [LARGE SCALE GENOMIC DNA]</scope>
    <source>
        <strain evidence="2">HL-2020</strain>
        <tissue evidence="2">Leaf</tissue>
    </source>
</reference>
<dbReference type="InterPro" id="IPR011989">
    <property type="entry name" value="ARM-like"/>
</dbReference>
<dbReference type="GO" id="GO:0035556">
    <property type="term" value="P:intracellular signal transduction"/>
    <property type="evidence" value="ECO:0007669"/>
    <property type="project" value="TreeGrafter"/>
</dbReference>
<keyword evidence="3" id="KW-1185">Reference proteome</keyword>
<evidence type="ECO:0000256" key="1">
    <source>
        <dbReference type="ARBA" id="ARBA00011012"/>
    </source>
</evidence>
<accession>A0A835IM16</accession>
<gene>
    <name evidence="2" type="ORF">IFM89_008376</name>
</gene>
<dbReference type="InterPro" id="IPR013878">
    <property type="entry name" value="Mo25"/>
</dbReference>
<dbReference type="Gene3D" id="1.25.10.10">
    <property type="entry name" value="Leucine-rich Repeat Variant"/>
    <property type="match status" value="2"/>
</dbReference>
<proteinExistence type="inferred from homology"/>
<dbReference type="OrthoDB" id="609103at2759"/>